<dbReference type="EMBL" id="PVBR01000011">
    <property type="protein sequence ID" value="PRD42606.1"/>
    <property type="molecule type" value="Genomic_DNA"/>
</dbReference>
<dbReference type="Proteomes" id="UP000239434">
    <property type="component" value="Unassembled WGS sequence"/>
</dbReference>
<protein>
    <submittedName>
        <fullName evidence="1">ATPase</fullName>
    </submittedName>
</protein>
<dbReference type="Gene3D" id="3.30.530.20">
    <property type="match status" value="1"/>
</dbReference>
<dbReference type="RefSeq" id="WP_105742938.1">
    <property type="nucleotide sequence ID" value="NZ_PVBR01000011.1"/>
</dbReference>
<dbReference type="InterPro" id="IPR023393">
    <property type="entry name" value="START-like_dom_sf"/>
</dbReference>
<comment type="caution">
    <text evidence="1">The sequence shown here is derived from an EMBL/GenBank/DDBJ whole genome shotgun (WGS) entry which is preliminary data.</text>
</comment>
<name>A0A2S9IQ01_9HYPH</name>
<keyword evidence="2" id="KW-1185">Reference proteome</keyword>
<evidence type="ECO:0000313" key="1">
    <source>
        <dbReference type="EMBL" id="PRD42606.1"/>
    </source>
</evidence>
<dbReference type="InterPro" id="IPR019587">
    <property type="entry name" value="Polyketide_cyclase/dehydratase"/>
</dbReference>
<reference evidence="1 2" key="1">
    <citation type="submission" date="2018-02" db="EMBL/GenBank/DDBJ databases">
        <title>The draft genome of Phyllobacterium sp. 1N-3.</title>
        <authorList>
            <person name="Liu L."/>
            <person name="Li L."/>
            <person name="Zhang X."/>
            <person name="Wang T."/>
            <person name="Liang L."/>
        </authorList>
    </citation>
    <scope>NUCLEOTIDE SEQUENCE [LARGE SCALE GENOMIC DNA]</scope>
    <source>
        <strain evidence="1 2">1N-3</strain>
    </source>
</reference>
<proteinExistence type="predicted"/>
<dbReference type="AlphaFoldDB" id="A0A2S9IQ01"/>
<gene>
    <name evidence="1" type="ORF">C5748_16095</name>
</gene>
<evidence type="ECO:0000313" key="2">
    <source>
        <dbReference type="Proteomes" id="UP000239434"/>
    </source>
</evidence>
<organism evidence="1 2">
    <name type="scientific">Phyllobacterium phragmitis</name>
    <dbReference type="NCBI Taxonomy" id="2670329"/>
    <lineage>
        <taxon>Bacteria</taxon>
        <taxon>Pseudomonadati</taxon>
        <taxon>Pseudomonadota</taxon>
        <taxon>Alphaproteobacteria</taxon>
        <taxon>Hyphomicrobiales</taxon>
        <taxon>Phyllobacteriaceae</taxon>
        <taxon>Phyllobacterium</taxon>
    </lineage>
</organism>
<dbReference type="Pfam" id="PF10604">
    <property type="entry name" value="Polyketide_cyc2"/>
    <property type="match status" value="1"/>
</dbReference>
<accession>A0A2S9IQ01</accession>
<sequence length="164" mass="18383">MLKRVKFPPENHPGVTALYALNEIDVKAPAEVVWQLLVEAENWSSYFPPEDQVRILGGDTELKLGTRYSRITVGFSMSCVVREYVPFRSLSWSTTVDGDETGSTAFHGWVITPTEDGCHLLTEETLQGAFFLEEIGRKNPGALYKYHQDWVEMLARAAEAQAAS</sequence>
<dbReference type="SUPFAM" id="SSF55961">
    <property type="entry name" value="Bet v1-like"/>
    <property type="match status" value="1"/>
</dbReference>